<dbReference type="Gene3D" id="1.25.40.20">
    <property type="entry name" value="Ankyrin repeat-containing domain"/>
    <property type="match status" value="1"/>
</dbReference>
<dbReference type="Proteomes" id="UP001372338">
    <property type="component" value="Unassembled WGS sequence"/>
</dbReference>
<dbReference type="PROSITE" id="PS50088">
    <property type="entry name" value="ANK_REPEAT"/>
    <property type="match status" value="1"/>
</dbReference>
<dbReference type="Pfam" id="PF00076">
    <property type="entry name" value="RRM_1"/>
    <property type="match status" value="1"/>
</dbReference>
<dbReference type="InterPro" id="IPR036770">
    <property type="entry name" value="Ankyrin_rpt-contain_sf"/>
</dbReference>
<name>A0AAN9EMV0_CROPI</name>
<dbReference type="SUPFAM" id="SSF54928">
    <property type="entry name" value="RNA-binding domain, RBD"/>
    <property type="match status" value="1"/>
</dbReference>
<feature type="repeat" description="ANK" evidence="4">
    <location>
        <begin position="26"/>
        <end position="59"/>
    </location>
</feature>
<organism evidence="7 8">
    <name type="scientific">Crotalaria pallida</name>
    <name type="common">Smooth rattlebox</name>
    <name type="synonym">Crotalaria striata</name>
    <dbReference type="NCBI Taxonomy" id="3830"/>
    <lineage>
        <taxon>Eukaryota</taxon>
        <taxon>Viridiplantae</taxon>
        <taxon>Streptophyta</taxon>
        <taxon>Embryophyta</taxon>
        <taxon>Tracheophyta</taxon>
        <taxon>Spermatophyta</taxon>
        <taxon>Magnoliopsida</taxon>
        <taxon>eudicotyledons</taxon>
        <taxon>Gunneridae</taxon>
        <taxon>Pentapetalae</taxon>
        <taxon>rosids</taxon>
        <taxon>fabids</taxon>
        <taxon>Fabales</taxon>
        <taxon>Fabaceae</taxon>
        <taxon>Papilionoideae</taxon>
        <taxon>50 kb inversion clade</taxon>
        <taxon>genistoids sensu lato</taxon>
        <taxon>core genistoids</taxon>
        <taxon>Crotalarieae</taxon>
        <taxon>Crotalaria</taxon>
    </lineage>
</organism>
<feature type="domain" description="RRM" evidence="6">
    <location>
        <begin position="81"/>
        <end position="162"/>
    </location>
</feature>
<dbReference type="Gene3D" id="3.30.70.330">
    <property type="match status" value="1"/>
</dbReference>
<dbReference type="AlphaFoldDB" id="A0AAN9EMV0"/>
<keyword evidence="4" id="KW-0040">ANK repeat</keyword>
<dbReference type="GO" id="GO:0006397">
    <property type="term" value="P:mRNA processing"/>
    <property type="evidence" value="ECO:0007669"/>
    <property type="project" value="UniProtKB-KW"/>
</dbReference>
<protein>
    <recommendedName>
        <fullName evidence="6">RRM domain-containing protein</fullName>
    </recommendedName>
</protein>
<evidence type="ECO:0000256" key="4">
    <source>
        <dbReference type="PROSITE-ProRule" id="PRU00023"/>
    </source>
</evidence>
<comment type="caution">
    <text evidence="7">The sequence shown here is derived from an EMBL/GenBank/DDBJ whole genome shotgun (WGS) entry which is preliminary data.</text>
</comment>
<dbReference type="SMART" id="SM00360">
    <property type="entry name" value="RRM"/>
    <property type="match status" value="1"/>
</dbReference>
<evidence type="ECO:0000256" key="1">
    <source>
        <dbReference type="ARBA" id="ARBA00004413"/>
    </source>
</evidence>
<keyword evidence="8" id="KW-1185">Reference proteome</keyword>
<dbReference type="GO" id="GO:0005886">
    <property type="term" value="C:plasma membrane"/>
    <property type="evidence" value="ECO:0007669"/>
    <property type="project" value="UniProtKB-SubCell"/>
</dbReference>
<keyword evidence="3 5" id="KW-0694">RNA-binding</keyword>
<comment type="subcellular location">
    <subcellularLocation>
        <location evidence="1">Cell membrane</location>
        <topology evidence="1">Peripheral membrane protein</topology>
        <orientation evidence="1">Cytoplasmic side</orientation>
    </subcellularLocation>
</comment>
<dbReference type="InterPro" id="IPR012677">
    <property type="entry name" value="Nucleotide-bd_a/b_plait_sf"/>
</dbReference>
<dbReference type="Pfam" id="PF00023">
    <property type="entry name" value="Ank"/>
    <property type="match status" value="1"/>
</dbReference>
<dbReference type="InterPro" id="IPR050825">
    <property type="entry name" value="RBM42_RBP45_47-like"/>
</dbReference>
<evidence type="ECO:0000313" key="8">
    <source>
        <dbReference type="Proteomes" id="UP001372338"/>
    </source>
</evidence>
<keyword evidence="2" id="KW-0507">mRNA processing</keyword>
<dbReference type="PANTHER" id="PTHR47640">
    <property type="entry name" value="TRNA SELENOCYSTEINE 1-ASSOCIATED PROTEIN 1-RELATED-RELATED"/>
    <property type="match status" value="1"/>
</dbReference>
<proteinExistence type="predicted"/>
<dbReference type="EMBL" id="JAYWIO010000005">
    <property type="protein sequence ID" value="KAK7259186.1"/>
    <property type="molecule type" value="Genomic_DNA"/>
</dbReference>
<sequence length="179" mass="20046">MCDADLNYSDLNYSDEFWVVEFERHGLNSPLHFAAANKGHNEIVALLLHNGADVNSRNYCVKWWRLQISSLKVQTGLSEGYGFHSDNVPDLVDVTNSILHDTFSSRFPSVKAAKVVSDANTERSTGYVFIRFVDDNESSQAMTEMNGVCCSSRPMLIGAATPSFFLVVFNLFECMEIND</sequence>
<dbReference type="PROSITE" id="PS50297">
    <property type="entry name" value="ANK_REP_REGION"/>
    <property type="match status" value="1"/>
</dbReference>
<dbReference type="InterPro" id="IPR035979">
    <property type="entry name" value="RBD_domain_sf"/>
</dbReference>
<gene>
    <name evidence="7" type="ORF">RIF29_24786</name>
</gene>
<dbReference type="PROSITE" id="PS50102">
    <property type="entry name" value="RRM"/>
    <property type="match status" value="1"/>
</dbReference>
<dbReference type="InterPro" id="IPR002110">
    <property type="entry name" value="Ankyrin_rpt"/>
</dbReference>
<dbReference type="PANTHER" id="PTHR47640:SF16">
    <property type="entry name" value="POLYADENYLATE-BINDING PROTEIN RBP47C-RELATED"/>
    <property type="match status" value="1"/>
</dbReference>
<dbReference type="SMART" id="SM00248">
    <property type="entry name" value="ANK"/>
    <property type="match status" value="1"/>
</dbReference>
<evidence type="ECO:0000313" key="7">
    <source>
        <dbReference type="EMBL" id="KAK7259186.1"/>
    </source>
</evidence>
<dbReference type="SUPFAM" id="SSF48403">
    <property type="entry name" value="Ankyrin repeat"/>
    <property type="match status" value="1"/>
</dbReference>
<evidence type="ECO:0000256" key="5">
    <source>
        <dbReference type="PROSITE-ProRule" id="PRU00176"/>
    </source>
</evidence>
<reference evidence="7 8" key="1">
    <citation type="submission" date="2024-01" db="EMBL/GenBank/DDBJ databases">
        <title>The genomes of 5 underutilized Papilionoideae crops provide insights into root nodulation and disease resistanc.</title>
        <authorList>
            <person name="Yuan L."/>
        </authorList>
    </citation>
    <scope>NUCLEOTIDE SEQUENCE [LARGE SCALE GENOMIC DNA]</scope>
    <source>
        <strain evidence="7">ZHUSHIDOU_FW_LH</strain>
        <tissue evidence="7">Leaf</tissue>
    </source>
</reference>
<dbReference type="InterPro" id="IPR000504">
    <property type="entry name" value="RRM_dom"/>
</dbReference>
<dbReference type="GO" id="GO:0003729">
    <property type="term" value="F:mRNA binding"/>
    <property type="evidence" value="ECO:0007669"/>
    <property type="project" value="InterPro"/>
</dbReference>
<dbReference type="GO" id="GO:0005829">
    <property type="term" value="C:cytosol"/>
    <property type="evidence" value="ECO:0007669"/>
    <property type="project" value="TreeGrafter"/>
</dbReference>
<accession>A0AAN9EMV0</accession>
<evidence type="ECO:0000256" key="2">
    <source>
        <dbReference type="ARBA" id="ARBA00022664"/>
    </source>
</evidence>
<evidence type="ECO:0000259" key="6">
    <source>
        <dbReference type="PROSITE" id="PS50102"/>
    </source>
</evidence>
<evidence type="ECO:0000256" key="3">
    <source>
        <dbReference type="ARBA" id="ARBA00022884"/>
    </source>
</evidence>